<name>A0ABT2FI99_9GAMM</name>
<dbReference type="RefSeq" id="WP_238895466.1">
    <property type="nucleotide sequence ID" value="NZ_JAKOGG010000003.1"/>
</dbReference>
<proteinExistence type="predicted"/>
<comment type="caution">
    <text evidence="1">The sequence shown here is derived from an EMBL/GenBank/DDBJ whole genome shotgun (WGS) entry which is preliminary data.</text>
</comment>
<organism evidence="1 2">
    <name type="scientific">Shewanella electrica</name>
    <dbReference type="NCBI Taxonomy" id="515560"/>
    <lineage>
        <taxon>Bacteria</taxon>
        <taxon>Pseudomonadati</taxon>
        <taxon>Pseudomonadota</taxon>
        <taxon>Gammaproteobacteria</taxon>
        <taxon>Alteromonadales</taxon>
        <taxon>Shewanellaceae</taxon>
        <taxon>Shewanella</taxon>
    </lineage>
</organism>
<evidence type="ECO:0000313" key="2">
    <source>
        <dbReference type="Proteomes" id="UP001201549"/>
    </source>
</evidence>
<reference evidence="2" key="2">
    <citation type="submission" date="2023-07" db="EMBL/GenBank/DDBJ databases">
        <title>Shewanella mangrovi sp. nov., an acetaldehyde- degrading bacterium isolated from mangrove sediment.</title>
        <authorList>
            <person name="Liu Y."/>
        </authorList>
    </citation>
    <scope>NUCLEOTIDE SEQUENCE [LARGE SCALE GENOMIC DNA]</scope>
    <source>
        <strain evidence="2">C32</strain>
    </source>
</reference>
<sequence length="69" mass="7783">MPTINEAYINALLADATYALDENVANGLTGTALSDYLDVRIKNSYPKLTCYCRRYNELLSKKELKAQHV</sequence>
<dbReference type="EMBL" id="JAKOGG010000003">
    <property type="protein sequence ID" value="MCS4556062.1"/>
    <property type="molecule type" value="Genomic_DNA"/>
</dbReference>
<protein>
    <submittedName>
        <fullName evidence="1">Uncharacterized protein</fullName>
    </submittedName>
</protein>
<evidence type="ECO:0000313" key="1">
    <source>
        <dbReference type="EMBL" id="MCS4556062.1"/>
    </source>
</evidence>
<dbReference type="Proteomes" id="UP001201549">
    <property type="component" value="Unassembled WGS sequence"/>
</dbReference>
<accession>A0ABT2FI99</accession>
<gene>
    <name evidence="1" type="ORF">L9G74_06390</name>
</gene>
<reference evidence="1 2" key="1">
    <citation type="submission" date="2022-02" db="EMBL/GenBank/DDBJ databases">
        <authorList>
            <person name="Zhuang L."/>
        </authorList>
    </citation>
    <scope>NUCLEOTIDE SEQUENCE [LARGE SCALE GENOMIC DNA]</scope>
    <source>
        <strain evidence="1 2">C32</strain>
    </source>
</reference>
<keyword evidence="2" id="KW-1185">Reference proteome</keyword>